<dbReference type="AlphaFoldDB" id="A0AAN7WFN3"/>
<keyword evidence="1" id="KW-0472">Membrane</keyword>
<dbReference type="EMBL" id="JAVRQU010000002">
    <property type="protein sequence ID" value="KAK5706099.1"/>
    <property type="molecule type" value="Genomic_DNA"/>
</dbReference>
<dbReference type="PANTHER" id="PTHR10622">
    <property type="entry name" value="HET DOMAIN-CONTAINING PROTEIN"/>
    <property type="match status" value="1"/>
</dbReference>
<reference evidence="3" key="1">
    <citation type="submission" date="2023-08" db="EMBL/GenBank/DDBJ databases">
        <title>Black Yeasts Isolated from many extreme environments.</title>
        <authorList>
            <person name="Coleine C."/>
            <person name="Stajich J.E."/>
            <person name="Selbmann L."/>
        </authorList>
    </citation>
    <scope>NUCLEOTIDE SEQUENCE</scope>
    <source>
        <strain evidence="3">CCFEE 5810</strain>
    </source>
</reference>
<gene>
    <name evidence="3" type="ORF">LTR97_001085</name>
</gene>
<feature type="transmembrane region" description="Helical" evidence="1">
    <location>
        <begin position="417"/>
        <end position="435"/>
    </location>
</feature>
<accession>A0AAN7WFN3</accession>
<feature type="transmembrane region" description="Helical" evidence="1">
    <location>
        <begin position="473"/>
        <end position="493"/>
    </location>
</feature>
<keyword evidence="1" id="KW-0812">Transmembrane</keyword>
<dbReference type="PANTHER" id="PTHR10622:SF10">
    <property type="entry name" value="HET DOMAIN-CONTAINING PROTEIN"/>
    <property type="match status" value="1"/>
</dbReference>
<comment type="caution">
    <text evidence="3">The sequence shown here is derived from an EMBL/GenBank/DDBJ whole genome shotgun (WGS) entry which is preliminary data.</text>
</comment>
<evidence type="ECO:0000313" key="4">
    <source>
        <dbReference type="Proteomes" id="UP001310594"/>
    </source>
</evidence>
<dbReference type="InterPro" id="IPR010730">
    <property type="entry name" value="HET"/>
</dbReference>
<feature type="domain" description="Heterokaryon incompatibility" evidence="2">
    <location>
        <begin position="92"/>
        <end position="161"/>
    </location>
</feature>
<evidence type="ECO:0000256" key="1">
    <source>
        <dbReference type="SAM" id="Phobius"/>
    </source>
</evidence>
<sequence>MRLLEVATLQHKEFDEVEEACDIPCRAGLPQSDRQPYIPPSIPQSGLAQYQMLSDERMRVPNKRRIKRAVLLLSWAQGLDDLSVQSKEADLVSVTEESYGFLLNLKRRSQNRASHIWIDSCCVDQSSSTQTMKPVSSMFRWFQNAAKYYACLEVAKTMDEPSMDDRCKSLWFSRARALQGLIASKEVRFLDMRWDSTMAVNFGGASECLGPLDHHFVLLGTLTLLEGEGINQTLRPMSQLDSIIGRLQTLPCTARPHRKPPNVDILERKTRLGVLWAGVRVSPDPKDTVYTLLGLSHAGSDPTIKPSYPVPMPFGKDVARVSLQAGSCIGSRWWWEWSEVRSLLVQGCTTGVLALQLLVIQRYAVTHGLTKTSKAVDSRNELWASAVSGPIPTSAAPLTLHQTRTVHLPDFVTNPSPLAFVWCSVIATMMIRLYAFRNRSDRYQKWFFLLGLLCWPIVSTTMGLNLLAGGICVMPWIVFGALLVSHAVHLTVWNLSPQRLAIVICHCNPEDQGHVHETVTSEVHNGDPGSGEIKL</sequence>
<dbReference type="Pfam" id="PF06985">
    <property type="entry name" value="HET"/>
    <property type="match status" value="1"/>
</dbReference>
<evidence type="ECO:0000313" key="3">
    <source>
        <dbReference type="EMBL" id="KAK5706099.1"/>
    </source>
</evidence>
<feature type="transmembrane region" description="Helical" evidence="1">
    <location>
        <begin position="447"/>
        <end position="467"/>
    </location>
</feature>
<protein>
    <recommendedName>
        <fullName evidence="2">Heterokaryon incompatibility domain-containing protein</fullName>
    </recommendedName>
</protein>
<evidence type="ECO:0000259" key="2">
    <source>
        <dbReference type="Pfam" id="PF06985"/>
    </source>
</evidence>
<organism evidence="3 4">
    <name type="scientific">Elasticomyces elasticus</name>
    <dbReference type="NCBI Taxonomy" id="574655"/>
    <lineage>
        <taxon>Eukaryota</taxon>
        <taxon>Fungi</taxon>
        <taxon>Dikarya</taxon>
        <taxon>Ascomycota</taxon>
        <taxon>Pezizomycotina</taxon>
        <taxon>Dothideomycetes</taxon>
        <taxon>Dothideomycetidae</taxon>
        <taxon>Mycosphaerellales</taxon>
        <taxon>Teratosphaeriaceae</taxon>
        <taxon>Elasticomyces</taxon>
    </lineage>
</organism>
<keyword evidence="1" id="KW-1133">Transmembrane helix</keyword>
<name>A0AAN7WFN3_9PEZI</name>
<proteinExistence type="predicted"/>
<dbReference type="Proteomes" id="UP001310594">
    <property type="component" value="Unassembled WGS sequence"/>
</dbReference>